<keyword evidence="1" id="KW-0489">Methyltransferase</keyword>
<dbReference type="GO" id="GO:0009007">
    <property type="term" value="F:site-specific DNA-methyltransferase (adenine-specific) activity"/>
    <property type="evidence" value="ECO:0007669"/>
    <property type="project" value="InterPro"/>
</dbReference>
<reference evidence="1" key="1">
    <citation type="submission" date="2020-03" db="EMBL/GenBank/DDBJ databases">
        <title>The deep terrestrial virosphere.</title>
        <authorList>
            <person name="Holmfeldt K."/>
            <person name="Nilsson E."/>
            <person name="Simone D."/>
            <person name="Lopez-Fernandez M."/>
            <person name="Wu X."/>
            <person name="de Brujin I."/>
            <person name="Lundin D."/>
            <person name="Andersson A."/>
            <person name="Bertilsson S."/>
            <person name="Dopson M."/>
        </authorList>
    </citation>
    <scope>NUCLEOTIDE SEQUENCE</scope>
    <source>
        <strain evidence="1">TM448A00147</strain>
        <strain evidence="2">TM448B00305</strain>
    </source>
</reference>
<dbReference type="GO" id="GO:0003677">
    <property type="term" value="F:DNA binding"/>
    <property type="evidence" value="ECO:0007669"/>
    <property type="project" value="InterPro"/>
</dbReference>
<organism evidence="1">
    <name type="scientific">viral metagenome</name>
    <dbReference type="NCBI Taxonomy" id="1070528"/>
    <lineage>
        <taxon>unclassified sequences</taxon>
        <taxon>metagenomes</taxon>
        <taxon>organismal metagenomes</taxon>
    </lineage>
</organism>
<protein>
    <submittedName>
        <fullName evidence="1">Putative methyltransferase</fullName>
    </submittedName>
</protein>
<dbReference type="AlphaFoldDB" id="A0A6H1ZBB5"/>
<dbReference type="EMBL" id="MT143980">
    <property type="protein sequence ID" value="QJA44752.1"/>
    <property type="molecule type" value="Genomic_DNA"/>
</dbReference>
<proteinExistence type="predicted"/>
<dbReference type="InterPro" id="IPR008593">
    <property type="entry name" value="Dam_MeTrfase"/>
</dbReference>
<evidence type="ECO:0000313" key="2">
    <source>
        <dbReference type="EMBL" id="QJH94899.1"/>
    </source>
</evidence>
<dbReference type="GO" id="GO:0009307">
    <property type="term" value="P:DNA restriction-modification system"/>
    <property type="evidence" value="ECO:0007669"/>
    <property type="project" value="InterPro"/>
</dbReference>
<accession>A0A6H1ZBB5</accession>
<name>A0A6H1ZBB5_9ZZZZ</name>
<sequence>MTGAAYNRGKSRQDYETPDDLIVAVERRFGPIVRDLAADRHNTKALVFFDEEQNSLAQPWADVEGLQWLNPPFGHLEPWARKLSFAAMAGARIALLVPAAMGANWYAKWIHNQALVLGLHPKPSFDGKHAYPKDVILAVTGEPVGFEPWRWKL</sequence>
<keyword evidence="1" id="KW-0808">Transferase</keyword>
<dbReference type="GO" id="GO:0032259">
    <property type="term" value="P:methylation"/>
    <property type="evidence" value="ECO:0007669"/>
    <property type="project" value="UniProtKB-KW"/>
</dbReference>
<dbReference type="Pfam" id="PF05869">
    <property type="entry name" value="Dam"/>
    <property type="match status" value="1"/>
</dbReference>
<dbReference type="EMBL" id="MT144608">
    <property type="protein sequence ID" value="QJH94899.1"/>
    <property type="molecule type" value="Genomic_DNA"/>
</dbReference>
<gene>
    <name evidence="1" type="ORF">TM448A00147_0011</name>
    <name evidence="2" type="ORF">TM448B00305_0020</name>
</gene>
<evidence type="ECO:0000313" key="1">
    <source>
        <dbReference type="EMBL" id="QJA44752.1"/>
    </source>
</evidence>